<dbReference type="Pfam" id="PF04844">
    <property type="entry name" value="Ovate"/>
    <property type="match status" value="1"/>
</dbReference>
<dbReference type="GO" id="GO:0045892">
    <property type="term" value="P:negative regulation of DNA-templated transcription"/>
    <property type="evidence" value="ECO:0007669"/>
    <property type="project" value="UniProtKB-UniRule"/>
</dbReference>
<evidence type="ECO:0000259" key="8">
    <source>
        <dbReference type="PROSITE" id="PS51754"/>
    </source>
</evidence>
<keyword evidence="3 6" id="KW-0805">Transcription regulation</keyword>
<dbReference type="OrthoDB" id="1928390at2759"/>
<dbReference type="InterPro" id="IPR006458">
    <property type="entry name" value="Ovate_C"/>
</dbReference>
<protein>
    <recommendedName>
        <fullName evidence="6">Transcription repressor</fullName>
    </recommendedName>
    <alternativeName>
        <fullName evidence="6">Ovate family protein</fullName>
    </alternativeName>
</protein>
<keyword evidence="5 6" id="KW-0539">Nucleus</keyword>
<dbReference type="AlphaFoldDB" id="A0A9R0ILP5"/>
<dbReference type="PANTHER" id="PTHR33057:SF17">
    <property type="entry name" value="TRANSCRIPTION REPRESSOR OFP8"/>
    <property type="match status" value="1"/>
</dbReference>
<comment type="subcellular location">
    <subcellularLocation>
        <location evidence="1 6">Nucleus</location>
    </subcellularLocation>
</comment>
<dbReference type="RefSeq" id="XP_021851223.1">
    <property type="nucleotide sequence ID" value="XM_021995531.2"/>
</dbReference>
<reference evidence="9" key="1">
    <citation type="journal article" date="2021" name="Nat. Commun.">
        <title>Genomic analyses provide insights into spinach domestication and the genetic basis of agronomic traits.</title>
        <authorList>
            <person name="Cai X."/>
            <person name="Sun X."/>
            <person name="Xu C."/>
            <person name="Sun H."/>
            <person name="Wang X."/>
            <person name="Ge C."/>
            <person name="Zhang Z."/>
            <person name="Wang Q."/>
            <person name="Fei Z."/>
            <person name="Jiao C."/>
            <person name="Wang Q."/>
        </authorList>
    </citation>
    <scope>NUCLEOTIDE SEQUENCE [LARGE SCALE GENOMIC DNA]</scope>
    <source>
        <strain evidence="9">cv. Varoflay</strain>
    </source>
</reference>
<dbReference type="Proteomes" id="UP000813463">
    <property type="component" value="Chromosome 2"/>
</dbReference>
<evidence type="ECO:0000313" key="10">
    <source>
        <dbReference type="RefSeq" id="XP_021851223.1"/>
    </source>
</evidence>
<evidence type="ECO:0000256" key="7">
    <source>
        <dbReference type="SAM" id="MobiDB-lite"/>
    </source>
</evidence>
<reference evidence="10" key="2">
    <citation type="submission" date="2025-08" db="UniProtKB">
        <authorList>
            <consortium name="RefSeq"/>
        </authorList>
    </citation>
    <scope>IDENTIFICATION</scope>
    <source>
        <tissue evidence="10">Leaf</tissue>
    </source>
</reference>
<keyword evidence="9" id="KW-1185">Reference proteome</keyword>
<feature type="compositionally biased region" description="Basic residues" evidence="7">
    <location>
        <begin position="145"/>
        <end position="156"/>
    </location>
</feature>
<gene>
    <name evidence="10" type="primary">LOC110790762</name>
</gene>
<evidence type="ECO:0000256" key="4">
    <source>
        <dbReference type="ARBA" id="ARBA00023163"/>
    </source>
</evidence>
<dbReference type="InterPro" id="IPR038933">
    <property type="entry name" value="Ovate"/>
</dbReference>
<name>A0A9R0ILP5_SPIOL</name>
<feature type="region of interest" description="Disordered" evidence="7">
    <location>
        <begin position="124"/>
        <end position="177"/>
    </location>
</feature>
<organism evidence="9 10">
    <name type="scientific">Spinacia oleracea</name>
    <name type="common">Spinach</name>
    <dbReference type="NCBI Taxonomy" id="3562"/>
    <lineage>
        <taxon>Eukaryota</taxon>
        <taxon>Viridiplantae</taxon>
        <taxon>Streptophyta</taxon>
        <taxon>Embryophyta</taxon>
        <taxon>Tracheophyta</taxon>
        <taxon>Spermatophyta</taxon>
        <taxon>Magnoliopsida</taxon>
        <taxon>eudicotyledons</taxon>
        <taxon>Gunneridae</taxon>
        <taxon>Pentapetalae</taxon>
        <taxon>Caryophyllales</taxon>
        <taxon>Chenopodiaceae</taxon>
        <taxon>Chenopodioideae</taxon>
        <taxon>Anserineae</taxon>
        <taxon>Spinacia</taxon>
    </lineage>
</organism>
<feature type="domain" description="OVATE" evidence="8">
    <location>
        <begin position="276"/>
        <end position="335"/>
    </location>
</feature>
<keyword evidence="4 6" id="KW-0804">Transcription</keyword>
<evidence type="ECO:0000256" key="6">
    <source>
        <dbReference type="RuleBase" id="RU367028"/>
    </source>
</evidence>
<evidence type="ECO:0000256" key="2">
    <source>
        <dbReference type="ARBA" id="ARBA00022491"/>
    </source>
</evidence>
<dbReference type="NCBIfam" id="TIGR01568">
    <property type="entry name" value="A_thal_3678"/>
    <property type="match status" value="1"/>
</dbReference>
<feature type="compositionally biased region" description="Basic residues" evidence="7">
    <location>
        <begin position="230"/>
        <end position="246"/>
    </location>
</feature>
<accession>A0A9R0ILP5</accession>
<evidence type="ECO:0000256" key="1">
    <source>
        <dbReference type="ARBA" id="ARBA00004123"/>
    </source>
</evidence>
<comment type="function">
    <text evidence="6">Transcriptional repressor that regulates multiple aspects of plant growth and development.</text>
</comment>
<feature type="compositionally biased region" description="Low complexity" evidence="7">
    <location>
        <begin position="214"/>
        <end position="229"/>
    </location>
</feature>
<feature type="compositionally biased region" description="Basic and acidic residues" evidence="7">
    <location>
        <begin position="247"/>
        <end position="258"/>
    </location>
</feature>
<evidence type="ECO:0000313" key="9">
    <source>
        <dbReference type="Proteomes" id="UP000813463"/>
    </source>
</evidence>
<keyword evidence="2 6" id="KW-0678">Repressor</keyword>
<feature type="region of interest" description="Disordered" evidence="7">
    <location>
        <begin position="214"/>
        <end position="258"/>
    </location>
</feature>
<evidence type="ECO:0000256" key="5">
    <source>
        <dbReference type="ARBA" id="ARBA00023242"/>
    </source>
</evidence>
<sequence length="341" mass="39024">MEKENKFKLKLARMFTSSCKTQDLSEVVDHKLPIFTPENTVFLQTPLMEVPQEEDEDTDYPFHSPVYKSKQTQLSSSSSMMYCKPRCPETFDQMVRENCIIPGNPFPRRKIAGKYSLFSPAAEYSGGRRCPPASPASPLLLTQKQGKRNKKKKNKANYKNENTLLKKSGNPDRIYYSSSNETDIGDWFSSDDEREEDETETLFSLKSVSFSSKSISFSSDSDPNNNSGRVRNRPRPRTRRRKPSSRLKKESRAAAEAKEEVGMVPLEGKVKDTFAVVKSSSDPYNDFRTSMVEMIIEKQIFGAKELEQLLKCFLSLNSPHHHRVIVQVFTEIWDALFSYCS</sequence>
<proteinExistence type="predicted"/>
<dbReference type="GeneID" id="110790762"/>
<dbReference type="KEGG" id="soe:110790762"/>
<evidence type="ECO:0000256" key="3">
    <source>
        <dbReference type="ARBA" id="ARBA00023015"/>
    </source>
</evidence>
<dbReference type="GO" id="GO:0005634">
    <property type="term" value="C:nucleus"/>
    <property type="evidence" value="ECO:0007669"/>
    <property type="project" value="UniProtKB-SubCell"/>
</dbReference>
<dbReference type="PANTHER" id="PTHR33057">
    <property type="entry name" value="TRANSCRIPTION REPRESSOR OFP7-RELATED"/>
    <property type="match status" value="1"/>
</dbReference>
<dbReference type="PROSITE" id="PS51754">
    <property type="entry name" value="OVATE"/>
    <property type="match status" value="1"/>
</dbReference>